<sequence length="482" mass="53656">MSELSEPNATRKKTWILNAFAMNQPSYVAPGLWRHPRNQNARYNEINYWIELAKLLEGNFHAIFLADVLGPYDIYKGPRNFTSVLAGAAQFPVSDPSLVISAMAAVTKTLSFGLTASTTYEAPYALARRFATLDHLTNGRIAWNVVTSYLDSAAKSFGLKQEIPHDERYAIADEFLEVTYKLLEGSWRDDAVIKDETTRQYTHADRVRRIDHEGKYFRVSGPHLVEPSRQRTPFIFQAGASKAGKAFATKHAEAMFLPGMDITLVKELVTSIRQAAVDQGRDPRTLKLIAGIHIVLAETDEEAQRKYEEYLSYADIEGSLALFGGWTGTDLDEFPEDADLKFTGPPAMQSMVETWSETIPGSGNIKWTKARVARELALGGAHARAVGSAKTVADILENWVDETDIDGFNISYAIIPGDLEDHAKYLVPELKARGVFWDPFSAEGKTTREIFLGEDVAPNGRLSSDHPGAQFKWNTDTEARSQ</sequence>
<dbReference type="InterPro" id="IPR051260">
    <property type="entry name" value="Diverse_substr_monoxygenases"/>
</dbReference>
<dbReference type="Proteomes" id="UP000050424">
    <property type="component" value="Unassembled WGS sequence"/>
</dbReference>
<dbReference type="Gene3D" id="3.20.20.30">
    <property type="entry name" value="Luciferase-like domain"/>
    <property type="match status" value="1"/>
</dbReference>
<evidence type="ECO:0000256" key="1">
    <source>
        <dbReference type="ARBA" id="ARBA00033748"/>
    </source>
</evidence>
<dbReference type="Pfam" id="PF00296">
    <property type="entry name" value="Bac_luciferase"/>
    <property type="match status" value="1"/>
</dbReference>
<dbReference type="NCBIfam" id="TIGR03860">
    <property type="entry name" value="FMN_nitrolo"/>
    <property type="match status" value="1"/>
</dbReference>
<dbReference type="GO" id="GO:0016705">
    <property type="term" value="F:oxidoreductase activity, acting on paired donors, with incorporation or reduction of molecular oxygen"/>
    <property type="evidence" value="ECO:0007669"/>
    <property type="project" value="InterPro"/>
</dbReference>
<comment type="similarity">
    <text evidence="1">Belongs to the NtaA/SnaA/DszA monooxygenase family.</text>
</comment>
<dbReference type="PANTHER" id="PTHR30011:SF41">
    <property type="entry name" value="XENOBIOTIC COMPOUND MONOOXYGENASE, DSZA FAMILY (AFU_ORTHOLOGUE AFUA_3G15040)"/>
    <property type="match status" value="1"/>
</dbReference>
<protein>
    <submittedName>
        <fullName evidence="4">Dimethyl-sulfide monooxygenase</fullName>
    </submittedName>
</protein>
<evidence type="ECO:0000313" key="5">
    <source>
        <dbReference type="Proteomes" id="UP000050424"/>
    </source>
</evidence>
<evidence type="ECO:0000259" key="3">
    <source>
        <dbReference type="Pfam" id="PF00296"/>
    </source>
</evidence>
<gene>
    <name evidence="4" type="ORF">AK830_g7354</name>
</gene>
<keyword evidence="4" id="KW-0560">Oxidoreductase</keyword>
<evidence type="ECO:0000256" key="2">
    <source>
        <dbReference type="SAM" id="MobiDB-lite"/>
    </source>
</evidence>
<proteinExistence type="inferred from homology"/>
<dbReference type="OrthoDB" id="5561043at2759"/>
<organism evidence="4 5">
    <name type="scientific">Neonectria ditissima</name>
    <dbReference type="NCBI Taxonomy" id="78410"/>
    <lineage>
        <taxon>Eukaryota</taxon>
        <taxon>Fungi</taxon>
        <taxon>Dikarya</taxon>
        <taxon>Ascomycota</taxon>
        <taxon>Pezizomycotina</taxon>
        <taxon>Sordariomycetes</taxon>
        <taxon>Hypocreomycetidae</taxon>
        <taxon>Hypocreales</taxon>
        <taxon>Nectriaceae</taxon>
        <taxon>Neonectria</taxon>
    </lineage>
</organism>
<reference evidence="4 5" key="1">
    <citation type="submission" date="2015-09" db="EMBL/GenBank/DDBJ databases">
        <title>Draft genome of a European isolate of the apple canker pathogen Neonectria ditissima.</title>
        <authorList>
            <person name="Gomez-Cortecero A."/>
            <person name="Harrison R.J."/>
            <person name="Armitage A.D."/>
        </authorList>
    </citation>
    <scope>NUCLEOTIDE SEQUENCE [LARGE SCALE GENOMIC DNA]</scope>
    <source>
        <strain evidence="4 5">R09/05</strain>
    </source>
</reference>
<evidence type="ECO:0000313" key="4">
    <source>
        <dbReference type="EMBL" id="KPM39233.1"/>
    </source>
</evidence>
<dbReference type="InterPro" id="IPR016215">
    <property type="entry name" value="NTA_MOA"/>
</dbReference>
<name>A0A0P7BFT9_9HYPO</name>
<accession>A0A0P7BFT9</accession>
<keyword evidence="5" id="KW-1185">Reference proteome</keyword>
<dbReference type="InterPro" id="IPR011251">
    <property type="entry name" value="Luciferase-like_dom"/>
</dbReference>
<dbReference type="PIRSF" id="PIRSF000337">
    <property type="entry name" value="NTA_MOA"/>
    <property type="match status" value="1"/>
</dbReference>
<feature type="region of interest" description="Disordered" evidence="2">
    <location>
        <begin position="458"/>
        <end position="482"/>
    </location>
</feature>
<dbReference type="InterPro" id="IPR036661">
    <property type="entry name" value="Luciferase-like_sf"/>
</dbReference>
<feature type="domain" description="Luciferase-like" evidence="3">
    <location>
        <begin position="44"/>
        <end position="399"/>
    </location>
</feature>
<dbReference type="SUPFAM" id="SSF51679">
    <property type="entry name" value="Bacterial luciferase-like"/>
    <property type="match status" value="1"/>
</dbReference>
<dbReference type="EMBL" id="LKCW01000113">
    <property type="protein sequence ID" value="KPM39233.1"/>
    <property type="molecule type" value="Genomic_DNA"/>
</dbReference>
<dbReference type="STRING" id="78410.A0A0P7BFT9"/>
<dbReference type="PANTHER" id="PTHR30011">
    <property type="entry name" value="ALKANESULFONATE MONOOXYGENASE-RELATED"/>
    <property type="match status" value="1"/>
</dbReference>
<dbReference type="GO" id="GO:0004497">
    <property type="term" value="F:monooxygenase activity"/>
    <property type="evidence" value="ECO:0007669"/>
    <property type="project" value="UniProtKB-KW"/>
</dbReference>
<comment type="caution">
    <text evidence="4">The sequence shown here is derived from an EMBL/GenBank/DDBJ whole genome shotgun (WGS) entry which is preliminary data.</text>
</comment>
<keyword evidence="4" id="KW-0503">Monooxygenase</keyword>
<dbReference type="AlphaFoldDB" id="A0A0P7BFT9"/>